<reference evidence="1 2" key="1">
    <citation type="submission" date="2019-12" db="EMBL/GenBank/DDBJ databases">
        <authorList>
            <person name="Alioto T."/>
            <person name="Alioto T."/>
            <person name="Gomez Garrido J."/>
        </authorList>
    </citation>
    <scope>NUCLEOTIDE SEQUENCE [LARGE SCALE GENOMIC DNA]</scope>
</reference>
<evidence type="ECO:0000313" key="2">
    <source>
        <dbReference type="Proteomes" id="UP000594638"/>
    </source>
</evidence>
<accession>A0A8S0R981</accession>
<name>A0A8S0R981_OLEEU</name>
<gene>
    <name evidence="1" type="ORF">OLEA9_A014793</name>
</gene>
<evidence type="ECO:0000313" key="1">
    <source>
        <dbReference type="EMBL" id="CAA2975636.1"/>
    </source>
</evidence>
<feature type="non-terminal residue" evidence="1">
    <location>
        <position position="53"/>
    </location>
</feature>
<comment type="caution">
    <text evidence="1">The sequence shown here is derived from an EMBL/GenBank/DDBJ whole genome shotgun (WGS) entry which is preliminary data.</text>
</comment>
<dbReference type="Proteomes" id="UP000594638">
    <property type="component" value="Unassembled WGS sequence"/>
</dbReference>
<protein>
    <submittedName>
        <fullName evidence="1">Uncharacterized protein</fullName>
    </submittedName>
</protein>
<proteinExistence type="predicted"/>
<dbReference type="Gramene" id="OE9A014793T1">
    <property type="protein sequence ID" value="OE9A014793C1"/>
    <property type="gene ID" value="OE9A014793"/>
</dbReference>
<dbReference type="EMBL" id="CACTIH010002290">
    <property type="protein sequence ID" value="CAA2975636.1"/>
    <property type="molecule type" value="Genomic_DNA"/>
</dbReference>
<keyword evidence="2" id="KW-1185">Reference proteome</keyword>
<sequence length="53" mass="6189">MDRDERSIASQTIARTGVTPSSSFTVFEWVTDIEKREADEKRKGRDSRNKDER</sequence>
<organism evidence="1 2">
    <name type="scientific">Olea europaea subsp. europaea</name>
    <dbReference type="NCBI Taxonomy" id="158383"/>
    <lineage>
        <taxon>Eukaryota</taxon>
        <taxon>Viridiplantae</taxon>
        <taxon>Streptophyta</taxon>
        <taxon>Embryophyta</taxon>
        <taxon>Tracheophyta</taxon>
        <taxon>Spermatophyta</taxon>
        <taxon>Magnoliopsida</taxon>
        <taxon>eudicotyledons</taxon>
        <taxon>Gunneridae</taxon>
        <taxon>Pentapetalae</taxon>
        <taxon>asterids</taxon>
        <taxon>lamiids</taxon>
        <taxon>Lamiales</taxon>
        <taxon>Oleaceae</taxon>
        <taxon>Oleeae</taxon>
        <taxon>Olea</taxon>
    </lineage>
</organism>
<dbReference type="AlphaFoldDB" id="A0A8S0R981"/>